<evidence type="ECO:0000256" key="3">
    <source>
        <dbReference type="ARBA" id="ARBA00022679"/>
    </source>
</evidence>
<keyword evidence="2" id="KW-0328">Glycosyltransferase</keyword>
<name>A0A0N5A6C2_PARTI</name>
<dbReference type="GO" id="GO:0016757">
    <property type="term" value="F:glycosyltransferase activity"/>
    <property type="evidence" value="ECO:0007669"/>
    <property type="project" value="UniProtKB-KW"/>
</dbReference>
<dbReference type="GO" id="GO:0016020">
    <property type="term" value="C:membrane"/>
    <property type="evidence" value="ECO:0007669"/>
    <property type="project" value="UniProtKB-SubCell"/>
</dbReference>
<dbReference type="STRING" id="131310.A0A0N5A6C2"/>
<dbReference type="WBParaSite" id="PTRK_0001747600.1">
    <property type="protein sequence ID" value="PTRK_0001747600.1"/>
    <property type="gene ID" value="PTRK_0001747600"/>
</dbReference>
<evidence type="ECO:0000256" key="4">
    <source>
        <dbReference type="ARBA" id="ARBA00023136"/>
    </source>
</evidence>
<evidence type="ECO:0000256" key="5">
    <source>
        <dbReference type="ARBA" id="ARBA00023180"/>
    </source>
</evidence>
<dbReference type="AlphaFoldDB" id="A0A0N5A6C2"/>
<keyword evidence="3" id="KW-0808">Transferase</keyword>
<dbReference type="Proteomes" id="UP000038045">
    <property type="component" value="Unplaced"/>
</dbReference>
<sequence>MKHLDCKKIIQNDYPYIREVAKSRIRYSSVSESFPTSCEDIKLRGYFPSKPQSKEEANFPLAFTFNVYHDYWKVEQYLNLLYAPQNQYCYGIDKKSPQHFKDKVRNLSKCFSNVYVVEKEYEMKSNGFNGNLYNLECMKILNKTNYKYLFLLQNDDAPMKTNRELVEILKIYNGSVDMNFGDPFTAAPINIRDDISLKFKDLNIFKEGDERLKNTSLMESNITLQKGYVESALPRDAVDYIINNLNITTLLNTLNSGLPYADEILWPTIMTSPELQVPGWQHYECSQNIKFSKYFFSRISVYYSFCPTNTHRHGLCLLGVESLSELKSFPHFFGNKFYSNFDAGGSFCWSEYMYNKKYFKEYSNIRVSLYQESPLIKYQRYKRIEKNLTRVCKLALL</sequence>
<reference evidence="7" key="1">
    <citation type="submission" date="2017-02" db="UniProtKB">
        <authorList>
            <consortium name="WormBaseParasite"/>
        </authorList>
    </citation>
    <scope>IDENTIFICATION</scope>
</reference>
<dbReference type="PANTHER" id="PTHR46671:SF7">
    <property type="entry name" value="CORE-2_I-BRANCHING ENZYME"/>
    <property type="match status" value="1"/>
</dbReference>
<keyword evidence="4" id="KW-0472">Membrane</keyword>
<keyword evidence="5" id="KW-0325">Glycoprotein</keyword>
<proteinExistence type="predicted"/>
<evidence type="ECO:0000256" key="2">
    <source>
        <dbReference type="ARBA" id="ARBA00022676"/>
    </source>
</evidence>
<dbReference type="Pfam" id="PF02485">
    <property type="entry name" value="Branch"/>
    <property type="match status" value="1"/>
</dbReference>
<dbReference type="InterPro" id="IPR003406">
    <property type="entry name" value="Glyco_trans_14"/>
</dbReference>
<dbReference type="PANTHER" id="PTHR46671">
    <property type="entry name" value="PROTEIN CBG11221"/>
    <property type="match status" value="1"/>
</dbReference>
<evidence type="ECO:0000256" key="1">
    <source>
        <dbReference type="ARBA" id="ARBA00004606"/>
    </source>
</evidence>
<organism evidence="6 7">
    <name type="scientific">Parastrongyloides trichosuri</name>
    <name type="common">Possum-specific nematode worm</name>
    <dbReference type="NCBI Taxonomy" id="131310"/>
    <lineage>
        <taxon>Eukaryota</taxon>
        <taxon>Metazoa</taxon>
        <taxon>Ecdysozoa</taxon>
        <taxon>Nematoda</taxon>
        <taxon>Chromadorea</taxon>
        <taxon>Rhabditida</taxon>
        <taxon>Tylenchina</taxon>
        <taxon>Panagrolaimomorpha</taxon>
        <taxon>Strongyloidoidea</taxon>
        <taxon>Strongyloididae</taxon>
        <taxon>Parastrongyloides</taxon>
    </lineage>
</organism>
<evidence type="ECO:0000313" key="7">
    <source>
        <dbReference type="WBParaSite" id="PTRK_0001747600.1"/>
    </source>
</evidence>
<keyword evidence="6" id="KW-1185">Reference proteome</keyword>
<evidence type="ECO:0000313" key="6">
    <source>
        <dbReference type="Proteomes" id="UP000038045"/>
    </source>
</evidence>
<comment type="subcellular location">
    <subcellularLocation>
        <location evidence="1">Membrane</location>
        <topology evidence="1">Single-pass type II membrane protein</topology>
    </subcellularLocation>
</comment>
<accession>A0A0N5A6C2</accession>
<protein>
    <submittedName>
        <fullName evidence="7">Uncharacterized protein</fullName>
    </submittedName>
</protein>